<name>A0AAE4FT33_9CYAN</name>
<dbReference type="Proteomes" id="UP001268256">
    <property type="component" value="Unassembled WGS sequence"/>
</dbReference>
<accession>A0AAE4FT33</accession>
<evidence type="ECO:0000256" key="1">
    <source>
        <dbReference type="SAM" id="SignalP"/>
    </source>
</evidence>
<sequence length="249" mass="26606">MLKFHWLPVVLLTVLSGGLGIISSADAQTTMPQESGSLPVTVNQFGVGSSTLQRAQNLARQAAERANGGLTKYRADAAMYGWANQSPFVSNSDGSLTFSFIGGKPTARPSIQSVVTVSQDAQIVTIDYNGPIRDADLNSRYTPSALLTTNNIGDESRQIHRAMNLARQAGIKANGGLSQYRPQLSMFNMDLSKYVVNENGTVTFSFLGGRPNSNNPTIESVVTVALDASQITVDYNGPIRNPGLSIHAN</sequence>
<protein>
    <submittedName>
        <fullName evidence="2">Uncharacterized protein</fullName>
    </submittedName>
</protein>
<evidence type="ECO:0000313" key="2">
    <source>
        <dbReference type="EMBL" id="MDS3861323.1"/>
    </source>
</evidence>
<keyword evidence="3" id="KW-1185">Reference proteome</keyword>
<feature type="signal peptide" evidence="1">
    <location>
        <begin position="1"/>
        <end position="27"/>
    </location>
</feature>
<evidence type="ECO:0000313" key="3">
    <source>
        <dbReference type="Proteomes" id="UP001268256"/>
    </source>
</evidence>
<dbReference type="RefSeq" id="WP_322878568.1">
    <property type="nucleotide sequence ID" value="NZ_JAVMIP010000011.1"/>
</dbReference>
<comment type="caution">
    <text evidence="2">The sequence shown here is derived from an EMBL/GenBank/DDBJ whole genome shotgun (WGS) entry which is preliminary data.</text>
</comment>
<keyword evidence="1" id="KW-0732">Signal</keyword>
<reference evidence="3" key="1">
    <citation type="submission" date="2023-07" db="EMBL/GenBank/DDBJ databases">
        <authorList>
            <person name="Luz R."/>
            <person name="Cordeiro R."/>
            <person name="Fonseca A."/>
            <person name="Goncalves V."/>
        </authorList>
    </citation>
    <scope>NUCLEOTIDE SEQUENCE [LARGE SCALE GENOMIC DNA]</scope>
    <source>
        <strain evidence="3">BACA0444</strain>
    </source>
</reference>
<organism evidence="2 3">
    <name type="scientific">Pseudocalidococcus azoricus BACA0444</name>
    <dbReference type="NCBI Taxonomy" id="2918990"/>
    <lineage>
        <taxon>Bacteria</taxon>
        <taxon>Bacillati</taxon>
        <taxon>Cyanobacteriota</taxon>
        <taxon>Cyanophyceae</taxon>
        <taxon>Acaryochloridales</taxon>
        <taxon>Thermosynechococcaceae</taxon>
        <taxon>Pseudocalidococcus</taxon>
        <taxon>Pseudocalidococcus azoricus</taxon>
    </lineage>
</organism>
<dbReference type="EMBL" id="JAVMIP010000011">
    <property type="protein sequence ID" value="MDS3861323.1"/>
    <property type="molecule type" value="Genomic_DNA"/>
</dbReference>
<gene>
    <name evidence="2" type="ORF">RIF25_10940</name>
</gene>
<proteinExistence type="predicted"/>
<dbReference type="AlphaFoldDB" id="A0AAE4FT33"/>
<feature type="chain" id="PRO_5041957233" evidence="1">
    <location>
        <begin position="28"/>
        <end position="249"/>
    </location>
</feature>